<dbReference type="EMBL" id="JACIJN010000008">
    <property type="protein sequence ID" value="MBB5726608.1"/>
    <property type="molecule type" value="Genomic_DNA"/>
</dbReference>
<keyword evidence="2" id="KW-1185">Reference proteome</keyword>
<accession>A0ABR6N745</accession>
<dbReference type="RefSeq" id="WP_184038232.1">
    <property type="nucleotide sequence ID" value="NZ_BAABAR010000019.1"/>
</dbReference>
<evidence type="ECO:0000313" key="2">
    <source>
        <dbReference type="Proteomes" id="UP000560131"/>
    </source>
</evidence>
<dbReference type="Proteomes" id="UP000560131">
    <property type="component" value="Unassembled WGS sequence"/>
</dbReference>
<sequence length="198" mass="21557">MTLAQRLRHHERMPPSASIAFAFATFAPDDLQPITGAAPVLIRDWRRRGVIGHDIGGGAAGFPLESVAYLVLLRTLTAHGLKIKAAAASLRAAATDVMLFALDDEAAWATEKAWHAWTLCREHYTPTTRYLACNGTGKVWAIDKLDAACSKAEPAVTVIDLAAVGATLRSRAPRILARLQPTEPPVRTPRVRYEEIRA</sequence>
<gene>
    <name evidence="1" type="ORF">FHS97_002551</name>
</gene>
<proteinExistence type="predicted"/>
<name>A0ABR6N745_9SPHN</name>
<reference evidence="1 2" key="1">
    <citation type="submission" date="2020-08" db="EMBL/GenBank/DDBJ databases">
        <title>Genomic Encyclopedia of Type Strains, Phase IV (KMG-IV): sequencing the most valuable type-strain genomes for metagenomic binning, comparative biology and taxonomic classification.</title>
        <authorList>
            <person name="Goeker M."/>
        </authorList>
    </citation>
    <scope>NUCLEOTIDE SEQUENCE [LARGE SCALE GENOMIC DNA]</scope>
    <source>
        <strain evidence="1 2">DSM 101535</strain>
    </source>
</reference>
<comment type="caution">
    <text evidence="1">The sequence shown here is derived from an EMBL/GenBank/DDBJ whole genome shotgun (WGS) entry which is preliminary data.</text>
</comment>
<evidence type="ECO:0008006" key="3">
    <source>
        <dbReference type="Google" id="ProtNLM"/>
    </source>
</evidence>
<organism evidence="1 2">
    <name type="scientific">Sphingomonas endophytica</name>
    <dbReference type="NCBI Taxonomy" id="869719"/>
    <lineage>
        <taxon>Bacteria</taxon>
        <taxon>Pseudomonadati</taxon>
        <taxon>Pseudomonadota</taxon>
        <taxon>Alphaproteobacteria</taxon>
        <taxon>Sphingomonadales</taxon>
        <taxon>Sphingomonadaceae</taxon>
        <taxon>Sphingomonas</taxon>
    </lineage>
</organism>
<evidence type="ECO:0000313" key="1">
    <source>
        <dbReference type="EMBL" id="MBB5726608.1"/>
    </source>
</evidence>
<protein>
    <recommendedName>
        <fullName evidence="3">HTH merR-type domain-containing protein</fullName>
    </recommendedName>
</protein>